<organism evidence="7 8">
    <name type="scientific">Sporosarcina contaminans</name>
    <dbReference type="NCBI Taxonomy" id="633403"/>
    <lineage>
        <taxon>Bacteria</taxon>
        <taxon>Bacillati</taxon>
        <taxon>Bacillota</taxon>
        <taxon>Bacilli</taxon>
        <taxon>Bacillales</taxon>
        <taxon>Caryophanaceae</taxon>
        <taxon>Sporosarcina</taxon>
    </lineage>
</organism>
<keyword evidence="4 6" id="KW-1133">Transmembrane helix</keyword>
<dbReference type="PANTHER" id="PTHR10057:SF0">
    <property type="entry name" value="TRANSLOCATOR PROTEIN"/>
    <property type="match status" value="1"/>
</dbReference>
<comment type="caution">
    <text evidence="7">The sequence shown here is derived from an EMBL/GenBank/DDBJ whole genome shotgun (WGS) entry which is preliminary data.</text>
</comment>
<evidence type="ECO:0000256" key="5">
    <source>
        <dbReference type="ARBA" id="ARBA00023136"/>
    </source>
</evidence>
<dbReference type="InterPro" id="IPR004307">
    <property type="entry name" value="TspO_MBR"/>
</dbReference>
<protein>
    <submittedName>
        <fullName evidence="7">TspO/MBR family protein</fullName>
    </submittedName>
</protein>
<feature type="transmembrane region" description="Helical" evidence="6">
    <location>
        <begin position="15"/>
        <end position="34"/>
    </location>
</feature>
<comment type="subcellular location">
    <subcellularLocation>
        <location evidence="1">Membrane</location>
        <topology evidence="1">Multi-pass membrane protein</topology>
    </subcellularLocation>
</comment>
<accession>A0ABW3TX50</accession>
<comment type="similarity">
    <text evidence="2">Belongs to the TspO/BZRP family.</text>
</comment>
<dbReference type="EMBL" id="JBHTLT010000037">
    <property type="protein sequence ID" value="MFD1204962.1"/>
    <property type="molecule type" value="Genomic_DNA"/>
</dbReference>
<feature type="transmembrane region" description="Helical" evidence="6">
    <location>
        <begin position="114"/>
        <end position="133"/>
    </location>
</feature>
<keyword evidence="3 6" id="KW-0812">Transmembrane</keyword>
<keyword evidence="8" id="KW-1185">Reference proteome</keyword>
<sequence>MELLKVNGRFDGKKIAVGILVPVIGGAITGWLANRNAQEKYDKLKKPSYSPPPSVFPIAWTTLYTMMGTAKYRVGMRQETGNKEKPAIPLYELQLGMNYLWSFLYFRWGLRGTALIEMTVLLSTIALTTYEFYQVDRTAGTLMIPYLGWVLFALCLNYHTWKLNDRK</sequence>
<name>A0ABW3TX50_9BACL</name>
<evidence type="ECO:0000256" key="3">
    <source>
        <dbReference type="ARBA" id="ARBA00022692"/>
    </source>
</evidence>
<proteinExistence type="inferred from homology"/>
<feature type="transmembrane region" description="Helical" evidence="6">
    <location>
        <begin position="139"/>
        <end position="158"/>
    </location>
</feature>
<dbReference type="PANTHER" id="PTHR10057">
    <property type="entry name" value="PERIPHERAL-TYPE BENZODIAZEPINE RECEPTOR"/>
    <property type="match status" value="1"/>
</dbReference>
<dbReference type="RefSeq" id="WP_336822417.1">
    <property type="nucleotide sequence ID" value="NZ_JBHTLT010000037.1"/>
</dbReference>
<evidence type="ECO:0000256" key="4">
    <source>
        <dbReference type="ARBA" id="ARBA00022989"/>
    </source>
</evidence>
<reference evidence="8" key="1">
    <citation type="journal article" date="2019" name="Int. J. Syst. Evol. Microbiol.">
        <title>The Global Catalogue of Microorganisms (GCM) 10K type strain sequencing project: providing services to taxonomists for standard genome sequencing and annotation.</title>
        <authorList>
            <consortium name="The Broad Institute Genomics Platform"/>
            <consortium name="The Broad Institute Genome Sequencing Center for Infectious Disease"/>
            <person name="Wu L."/>
            <person name="Ma J."/>
        </authorList>
    </citation>
    <scope>NUCLEOTIDE SEQUENCE [LARGE SCALE GENOMIC DNA]</scope>
    <source>
        <strain evidence="8">CCUG 53915</strain>
    </source>
</reference>
<dbReference type="Proteomes" id="UP001597231">
    <property type="component" value="Unassembled WGS sequence"/>
</dbReference>
<dbReference type="CDD" id="cd15904">
    <property type="entry name" value="TSPO_MBR"/>
    <property type="match status" value="1"/>
</dbReference>
<evidence type="ECO:0000313" key="7">
    <source>
        <dbReference type="EMBL" id="MFD1204962.1"/>
    </source>
</evidence>
<evidence type="ECO:0000256" key="2">
    <source>
        <dbReference type="ARBA" id="ARBA00007524"/>
    </source>
</evidence>
<dbReference type="PIRSF" id="PIRSF005859">
    <property type="entry name" value="PBR"/>
    <property type="match status" value="1"/>
</dbReference>
<keyword evidence="5 6" id="KW-0472">Membrane</keyword>
<dbReference type="Pfam" id="PF03073">
    <property type="entry name" value="TspO_MBR"/>
    <property type="match status" value="1"/>
</dbReference>
<evidence type="ECO:0000313" key="8">
    <source>
        <dbReference type="Proteomes" id="UP001597231"/>
    </source>
</evidence>
<dbReference type="Gene3D" id="1.20.1260.100">
    <property type="entry name" value="TspO/MBR protein"/>
    <property type="match status" value="1"/>
</dbReference>
<gene>
    <name evidence="7" type="ORF">ACFQ38_07585</name>
</gene>
<dbReference type="InterPro" id="IPR038330">
    <property type="entry name" value="TspO/MBR-related_sf"/>
</dbReference>
<evidence type="ECO:0000256" key="6">
    <source>
        <dbReference type="SAM" id="Phobius"/>
    </source>
</evidence>
<evidence type="ECO:0000256" key="1">
    <source>
        <dbReference type="ARBA" id="ARBA00004141"/>
    </source>
</evidence>